<protein>
    <submittedName>
        <fullName evidence="1">(wild Malaysian banana) hypothetical protein</fullName>
    </submittedName>
</protein>
<reference evidence="1" key="1">
    <citation type="submission" date="2021-03" db="EMBL/GenBank/DDBJ databases">
        <authorList>
            <consortium name="Genoscope - CEA"/>
            <person name="William W."/>
        </authorList>
    </citation>
    <scope>NUCLEOTIDE SEQUENCE</scope>
    <source>
        <strain evidence="1">Doubled-haploid Pahang</strain>
    </source>
</reference>
<dbReference type="EMBL" id="HG996471">
    <property type="protein sequence ID" value="CAG1847126.1"/>
    <property type="molecule type" value="Genomic_DNA"/>
</dbReference>
<keyword evidence="3" id="KW-1185">Reference proteome</keyword>
<dbReference type="InParanoid" id="A0A804JJA7"/>
<organism evidence="2 3">
    <name type="scientific">Musa acuminata subsp. malaccensis</name>
    <name type="common">Wild banana</name>
    <name type="synonym">Musa malaccensis</name>
    <dbReference type="NCBI Taxonomy" id="214687"/>
    <lineage>
        <taxon>Eukaryota</taxon>
        <taxon>Viridiplantae</taxon>
        <taxon>Streptophyta</taxon>
        <taxon>Embryophyta</taxon>
        <taxon>Tracheophyta</taxon>
        <taxon>Spermatophyta</taxon>
        <taxon>Magnoliopsida</taxon>
        <taxon>Liliopsida</taxon>
        <taxon>Zingiberales</taxon>
        <taxon>Musaceae</taxon>
        <taxon>Musa</taxon>
    </lineage>
</organism>
<dbReference type="Proteomes" id="UP000012960">
    <property type="component" value="Unplaced"/>
</dbReference>
<dbReference type="Gramene" id="Ma06_t22790.1">
    <property type="protein sequence ID" value="Ma06_p22790.1"/>
    <property type="gene ID" value="Ma06_g22790"/>
</dbReference>
<dbReference type="AlphaFoldDB" id="A0A804JJA7"/>
<proteinExistence type="predicted"/>
<dbReference type="EnsemblPlants" id="Ma06_t22790.1">
    <property type="protein sequence ID" value="Ma06_p22790.1"/>
    <property type="gene ID" value="Ma06_g22790"/>
</dbReference>
<name>A0A804JJA7_MUSAM</name>
<reference evidence="2" key="2">
    <citation type="submission" date="2021-05" db="UniProtKB">
        <authorList>
            <consortium name="EnsemblPlants"/>
        </authorList>
    </citation>
    <scope>IDENTIFICATION</scope>
    <source>
        <strain evidence="2">subsp. malaccensis</strain>
    </source>
</reference>
<evidence type="ECO:0000313" key="2">
    <source>
        <dbReference type="EnsemblPlants" id="Ma06_p22790.1"/>
    </source>
</evidence>
<gene>
    <name evidence="1" type="ORF">GSMUA_169210.1</name>
</gene>
<accession>A0A804JJA7</accession>
<evidence type="ECO:0000313" key="3">
    <source>
        <dbReference type="Proteomes" id="UP000012960"/>
    </source>
</evidence>
<evidence type="ECO:0000313" key="1">
    <source>
        <dbReference type="EMBL" id="CAG1847126.1"/>
    </source>
</evidence>
<sequence>MAIGSMLLSRMARSRSLTYAISSALPQVRGGRSSPLVSINSISFPLS</sequence>